<reference evidence="2" key="1">
    <citation type="submission" date="2016-11" db="UniProtKB">
        <authorList>
            <consortium name="WormBaseParasite"/>
        </authorList>
    </citation>
    <scope>IDENTIFICATION</scope>
    <source>
        <strain evidence="2">KR3021</strain>
    </source>
</reference>
<dbReference type="WBParaSite" id="RSKR_0000681833.1">
    <property type="protein sequence ID" value="RSKR_0000681833.1"/>
    <property type="gene ID" value="RSKR_0000681833"/>
</dbReference>
<accession>A0AC35U1N1</accession>
<evidence type="ECO:0000313" key="1">
    <source>
        <dbReference type="Proteomes" id="UP000095286"/>
    </source>
</evidence>
<proteinExistence type="predicted"/>
<sequence length="210" mass="23025">MYNDGMSTSNSASSMTSSLPFDTISFTENIKDDCFRDLGISSGNGSRMTNSNSTQPVAIPNDWNNDKYLQIPTSTTLRPSVSTSHVSRCTCQSHRPSIVKLSYQNANVSYSTNSLAHGNQQHCNNRKLIASPKIYSNKMPSVGPNGRILVKGATFGERVAVSFDDELSCGSMECRQNRSCDWSTSQGNLLEYKPQHVTPANNQIAQELEA</sequence>
<protein>
    <submittedName>
        <fullName evidence="2">IPT/TIG domain-containing protein</fullName>
    </submittedName>
</protein>
<dbReference type="Proteomes" id="UP000095286">
    <property type="component" value="Unplaced"/>
</dbReference>
<evidence type="ECO:0000313" key="2">
    <source>
        <dbReference type="WBParaSite" id="RSKR_0000681833.1"/>
    </source>
</evidence>
<organism evidence="1 2">
    <name type="scientific">Rhabditophanes sp. KR3021</name>
    <dbReference type="NCBI Taxonomy" id="114890"/>
    <lineage>
        <taxon>Eukaryota</taxon>
        <taxon>Metazoa</taxon>
        <taxon>Ecdysozoa</taxon>
        <taxon>Nematoda</taxon>
        <taxon>Chromadorea</taxon>
        <taxon>Rhabditida</taxon>
        <taxon>Tylenchina</taxon>
        <taxon>Panagrolaimomorpha</taxon>
        <taxon>Strongyloidoidea</taxon>
        <taxon>Alloionematidae</taxon>
        <taxon>Rhabditophanes</taxon>
    </lineage>
</organism>
<name>A0AC35U1N1_9BILA</name>